<dbReference type="InterPro" id="IPR050872">
    <property type="entry name" value="PPR_P_subfamily"/>
</dbReference>
<dbReference type="Gene3D" id="1.25.40.10">
    <property type="entry name" value="Tetratricopeptide repeat domain"/>
    <property type="match status" value="1"/>
</dbReference>
<dbReference type="Pfam" id="PF13041">
    <property type="entry name" value="PPR_2"/>
    <property type="match status" value="1"/>
</dbReference>
<dbReference type="AlphaFoldDB" id="A0A067K8K5"/>
<reference evidence="4 5" key="1">
    <citation type="journal article" date="2014" name="PLoS ONE">
        <title>Global Analysis of Gene Expression Profiles in Physic Nut (Jatropha curcas L.) Seedlings Exposed to Salt Stress.</title>
        <authorList>
            <person name="Zhang L."/>
            <person name="Zhang C."/>
            <person name="Wu P."/>
            <person name="Chen Y."/>
            <person name="Li M."/>
            <person name="Jiang H."/>
            <person name="Wu G."/>
        </authorList>
    </citation>
    <scope>NUCLEOTIDE SEQUENCE [LARGE SCALE GENOMIC DNA]</scope>
    <source>
        <strain evidence="5">cv. GZQX0401</strain>
        <tissue evidence="4">Young leaves</tissue>
    </source>
</reference>
<protein>
    <recommendedName>
        <fullName evidence="6">Pentatricopeptide repeat-containing protein</fullName>
    </recommendedName>
</protein>
<keyword evidence="2" id="KW-0677">Repeat</keyword>
<comment type="similarity">
    <text evidence="1">Belongs to the PPR family. P subfamily.</text>
</comment>
<feature type="repeat" description="PPR" evidence="3">
    <location>
        <begin position="113"/>
        <end position="151"/>
    </location>
</feature>
<dbReference type="EMBL" id="KK914582">
    <property type="protein sequence ID" value="KDP32442.1"/>
    <property type="molecule type" value="Genomic_DNA"/>
</dbReference>
<dbReference type="NCBIfam" id="TIGR00756">
    <property type="entry name" value="PPR"/>
    <property type="match status" value="2"/>
</dbReference>
<dbReference type="Proteomes" id="UP000027138">
    <property type="component" value="Unassembled WGS sequence"/>
</dbReference>
<name>A0A067K8K5_JATCU</name>
<dbReference type="Pfam" id="PF01535">
    <property type="entry name" value="PPR"/>
    <property type="match status" value="1"/>
</dbReference>
<dbReference type="PANTHER" id="PTHR46128:SF358">
    <property type="entry name" value="TETRATRICOPEPTIDE REPEAT (TPR)-LIKE SUPERFAMILY PROTEIN"/>
    <property type="match status" value="1"/>
</dbReference>
<dbReference type="PROSITE" id="PS51375">
    <property type="entry name" value="PPR"/>
    <property type="match status" value="2"/>
</dbReference>
<dbReference type="InterPro" id="IPR011990">
    <property type="entry name" value="TPR-like_helical_dom_sf"/>
</dbReference>
<dbReference type="PANTHER" id="PTHR46128">
    <property type="entry name" value="MITOCHONDRIAL GROUP I INTRON SPLICING FACTOR CCM1"/>
    <property type="match status" value="1"/>
</dbReference>
<accession>A0A067K8K5</accession>
<evidence type="ECO:0008006" key="6">
    <source>
        <dbReference type="Google" id="ProtNLM"/>
    </source>
</evidence>
<evidence type="ECO:0000313" key="4">
    <source>
        <dbReference type="EMBL" id="KDP32442.1"/>
    </source>
</evidence>
<evidence type="ECO:0000256" key="3">
    <source>
        <dbReference type="PROSITE-ProRule" id="PRU00708"/>
    </source>
</evidence>
<keyword evidence="5" id="KW-1185">Reference proteome</keyword>
<proteinExistence type="inferred from homology"/>
<evidence type="ECO:0000313" key="5">
    <source>
        <dbReference type="Proteomes" id="UP000027138"/>
    </source>
</evidence>
<sequence>MSTTSRSRSRRCLTNFRFHQPMGIFDSDSYSSSKSSTYLRDRVDFGYPFIGKVFKLGFQPEMLDCVVKLVIQRGIKPDVITYSSLMDGYCLHNQVDQAREIFDLMVSNGHTPNVVTYNILIMRILGEMPCKGLLDEALKVFRKMEGNGCLPSG</sequence>
<evidence type="ECO:0000256" key="2">
    <source>
        <dbReference type="ARBA" id="ARBA00022737"/>
    </source>
</evidence>
<dbReference type="InterPro" id="IPR002885">
    <property type="entry name" value="PPR_rpt"/>
</dbReference>
<feature type="repeat" description="PPR" evidence="3">
    <location>
        <begin position="78"/>
        <end position="112"/>
    </location>
</feature>
<organism evidence="4 5">
    <name type="scientific">Jatropha curcas</name>
    <name type="common">Barbados nut</name>
    <dbReference type="NCBI Taxonomy" id="180498"/>
    <lineage>
        <taxon>Eukaryota</taxon>
        <taxon>Viridiplantae</taxon>
        <taxon>Streptophyta</taxon>
        <taxon>Embryophyta</taxon>
        <taxon>Tracheophyta</taxon>
        <taxon>Spermatophyta</taxon>
        <taxon>Magnoliopsida</taxon>
        <taxon>eudicotyledons</taxon>
        <taxon>Gunneridae</taxon>
        <taxon>Pentapetalae</taxon>
        <taxon>rosids</taxon>
        <taxon>fabids</taxon>
        <taxon>Malpighiales</taxon>
        <taxon>Euphorbiaceae</taxon>
        <taxon>Crotonoideae</taxon>
        <taxon>Jatropheae</taxon>
        <taxon>Jatropha</taxon>
    </lineage>
</organism>
<gene>
    <name evidence="4" type="ORF">JCGZ_13367</name>
</gene>
<evidence type="ECO:0000256" key="1">
    <source>
        <dbReference type="ARBA" id="ARBA00007626"/>
    </source>
</evidence>
<dbReference type="OrthoDB" id="1709053at2759"/>